<accession>A0A0E0N2H4</accession>
<evidence type="ECO:0000259" key="1">
    <source>
        <dbReference type="Pfam" id="PF24523"/>
    </source>
</evidence>
<organism evidence="2 3">
    <name type="scientific">Oryza rufipogon</name>
    <name type="common">Brownbeard rice</name>
    <name type="synonym">Asian wild rice</name>
    <dbReference type="NCBI Taxonomy" id="4529"/>
    <lineage>
        <taxon>Eukaryota</taxon>
        <taxon>Viridiplantae</taxon>
        <taxon>Streptophyta</taxon>
        <taxon>Embryophyta</taxon>
        <taxon>Tracheophyta</taxon>
        <taxon>Spermatophyta</taxon>
        <taxon>Magnoliopsida</taxon>
        <taxon>Liliopsida</taxon>
        <taxon>Poales</taxon>
        <taxon>Poaceae</taxon>
        <taxon>BOP clade</taxon>
        <taxon>Oryzoideae</taxon>
        <taxon>Oryzeae</taxon>
        <taxon>Oryzinae</taxon>
        <taxon>Oryza</taxon>
    </lineage>
</organism>
<sequence length="457" mass="49801">MPPLRQGRARAAAAARTSPYRGGWLSLRCRSSGADTAEYDANGTSLTDDALAATFTRLPNAADVVRCAATCRRWASVVAKEANALSRALLLLPGRALGFFHKEQDAAAVATTRKRKRRAIIVDYSTPPCFVPTAFGSRLLGYNLPSASALPLGVQTDALGLLDLSLSRPVASRNGRLVLELQSEEHVNDGKLNLCVCNPMTGDVAVLPPLSGKDRPRMYACTLLTDADIDQPPPSANFFRVLIVYNRDRFTAFRSYSSDTGSWSIEAKKTPGPKLTNWDLGKLARPRHRAPRRRLLAAAKNDTSSLAPTQVRMPLDGIINTIQQFRLLGVTPERKLCFIDAANSSGYVGLASMVFETTGDDMCGGAGEWVRKGGIGQLRRQFKIKSADASKLRWFCEKSCTLLFTLGKGSSSPWTFALNLGTKKIEKLTTGVDCNGWRNFVGYEMDAAAYLMSIARR</sequence>
<evidence type="ECO:0000313" key="2">
    <source>
        <dbReference type="EnsemblPlants" id="ORUFI01G34170.1"/>
    </source>
</evidence>
<feature type="domain" description="DUF7595" evidence="1">
    <location>
        <begin position="168"/>
        <end position="211"/>
    </location>
</feature>
<keyword evidence="3" id="KW-1185">Reference proteome</keyword>
<reference evidence="2" key="2">
    <citation type="submission" date="2015-06" db="UniProtKB">
        <authorList>
            <consortium name="EnsemblPlants"/>
        </authorList>
    </citation>
    <scope>IDENTIFICATION</scope>
</reference>
<proteinExistence type="predicted"/>
<evidence type="ECO:0000313" key="3">
    <source>
        <dbReference type="Proteomes" id="UP000008022"/>
    </source>
</evidence>
<protein>
    <recommendedName>
        <fullName evidence="1">DUF7595 domain-containing protein</fullName>
    </recommendedName>
</protein>
<name>A0A0E0N2H4_ORYRU</name>
<dbReference type="AlphaFoldDB" id="A0A0E0N2H4"/>
<dbReference type="InterPro" id="IPR036047">
    <property type="entry name" value="F-box-like_dom_sf"/>
</dbReference>
<dbReference type="Gramene" id="ORUFI01G34170.1">
    <property type="protein sequence ID" value="ORUFI01G34170.1"/>
    <property type="gene ID" value="ORUFI01G34170"/>
</dbReference>
<dbReference type="SUPFAM" id="SSF81383">
    <property type="entry name" value="F-box domain"/>
    <property type="match status" value="1"/>
</dbReference>
<dbReference type="EnsemblPlants" id="ORUFI01G34170.1">
    <property type="protein sequence ID" value="ORUFI01G34170.1"/>
    <property type="gene ID" value="ORUFI01G34170"/>
</dbReference>
<dbReference type="Gene3D" id="1.20.1280.50">
    <property type="match status" value="1"/>
</dbReference>
<dbReference type="HOGENOM" id="CLU_049527_0_0_1"/>
<reference evidence="3" key="1">
    <citation type="submission" date="2013-06" db="EMBL/GenBank/DDBJ databases">
        <authorList>
            <person name="Zhao Q."/>
        </authorList>
    </citation>
    <scope>NUCLEOTIDE SEQUENCE</scope>
    <source>
        <strain evidence="3">cv. W1943</strain>
    </source>
</reference>
<dbReference type="OMA" id="PERKLCF"/>
<dbReference type="InterPro" id="IPR056016">
    <property type="entry name" value="DUF7595"/>
</dbReference>
<dbReference type="Proteomes" id="UP000008022">
    <property type="component" value="Unassembled WGS sequence"/>
</dbReference>
<dbReference type="eggNOG" id="ENOG502R6NT">
    <property type="taxonomic scope" value="Eukaryota"/>
</dbReference>
<dbReference type="PANTHER" id="PTHR36140">
    <property type="entry name" value="F-BOX DOMAIN-CONTAINING PROTEIN-RELATED"/>
    <property type="match status" value="1"/>
</dbReference>
<dbReference type="Pfam" id="PF24523">
    <property type="entry name" value="DUF7595"/>
    <property type="match status" value="1"/>
</dbReference>
<dbReference type="PANTHER" id="PTHR36140:SF9">
    <property type="entry name" value="F-BOX DOMAIN CONTAINING PROTEIN"/>
    <property type="match status" value="1"/>
</dbReference>